<dbReference type="GO" id="GO:0003676">
    <property type="term" value="F:nucleic acid binding"/>
    <property type="evidence" value="ECO:0007669"/>
    <property type="project" value="InterPro"/>
</dbReference>
<dbReference type="AlphaFoldDB" id="A0A0G0H6V3"/>
<dbReference type="PANTHER" id="PTHR34039">
    <property type="entry name" value="UPF0102 PROTEIN YRAN"/>
    <property type="match status" value="1"/>
</dbReference>
<dbReference type="InterPro" id="IPR003509">
    <property type="entry name" value="UPF0102_YraN-like"/>
</dbReference>
<dbReference type="Proteomes" id="UP000034591">
    <property type="component" value="Unassembled WGS sequence"/>
</dbReference>
<dbReference type="InterPro" id="IPR011856">
    <property type="entry name" value="tRNA_endonuc-like_dom_sf"/>
</dbReference>
<dbReference type="HAMAP" id="MF_00048">
    <property type="entry name" value="UPF0102"/>
    <property type="match status" value="1"/>
</dbReference>
<evidence type="ECO:0000313" key="3">
    <source>
        <dbReference type="EMBL" id="KKQ37877.1"/>
    </source>
</evidence>
<gene>
    <name evidence="3" type="ORF">US53_C0007G0016</name>
</gene>
<dbReference type="Pfam" id="PF02021">
    <property type="entry name" value="UPF0102"/>
    <property type="match status" value="1"/>
</dbReference>
<dbReference type="SUPFAM" id="SSF52980">
    <property type="entry name" value="Restriction endonuclease-like"/>
    <property type="match status" value="1"/>
</dbReference>
<dbReference type="CDD" id="cd20736">
    <property type="entry name" value="PoNe_Nuclease"/>
    <property type="match status" value="1"/>
</dbReference>
<organism evidence="3 4">
    <name type="scientific">Candidatus Woesebacteria bacterium GW2011_GWA1_37_7</name>
    <dbReference type="NCBI Taxonomy" id="1618545"/>
    <lineage>
        <taxon>Bacteria</taxon>
        <taxon>Candidatus Woeseibacteriota</taxon>
    </lineage>
</organism>
<protein>
    <recommendedName>
        <fullName evidence="2">UPF0102 protein US53_C0007G0016</fullName>
    </recommendedName>
</protein>
<comment type="similarity">
    <text evidence="1 2">Belongs to the UPF0102 family.</text>
</comment>
<proteinExistence type="inferred from homology"/>
<sequence>MLTKVGIGRAGEDYSVKFLKKQGYKILSRNFRTSIGEIDIIAFDKDTLVFVEVKMRSTIKYGFPEEAVTTRKLRTIKRVADVFIKKHKYGKVKYRIDVMSILINNRNIVRTKLIKMY</sequence>
<comment type="caution">
    <text evidence="3">The sequence shown here is derived from an EMBL/GenBank/DDBJ whole genome shotgun (WGS) entry which is preliminary data.</text>
</comment>
<dbReference type="InterPro" id="IPR011335">
    <property type="entry name" value="Restrct_endonuc-II-like"/>
</dbReference>
<dbReference type="NCBIfam" id="NF009154">
    <property type="entry name" value="PRK12497.3-3"/>
    <property type="match status" value="1"/>
</dbReference>
<evidence type="ECO:0000256" key="2">
    <source>
        <dbReference type="HAMAP-Rule" id="MF_00048"/>
    </source>
</evidence>
<dbReference type="Gene3D" id="3.40.1350.10">
    <property type="match status" value="1"/>
</dbReference>
<dbReference type="EMBL" id="LBTI01000007">
    <property type="protein sequence ID" value="KKQ37877.1"/>
    <property type="molecule type" value="Genomic_DNA"/>
</dbReference>
<dbReference type="NCBIfam" id="TIGR00252">
    <property type="entry name" value="YraN family protein"/>
    <property type="match status" value="1"/>
</dbReference>
<dbReference type="NCBIfam" id="NF009150">
    <property type="entry name" value="PRK12497.1-3"/>
    <property type="match status" value="1"/>
</dbReference>
<dbReference type="PANTHER" id="PTHR34039:SF1">
    <property type="entry name" value="UPF0102 PROTEIN YRAN"/>
    <property type="match status" value="1"/>
</dbReference>
<accession>A0A0G0H6V3</accession>
<name>A0A0G0H6V3_9BACT</name>
<evidence type="ECO:0000313" key="4">
    <source>
        <dbReference type="Proteomes" id="UP000034591"/>
    </source>
</evidence>
<evidence type="ECO:0000256" key="1">
    <source>
        <dbReference type="ARBA" id="ARBA00006738"/>
    </source>
</evidence>
<dbReference type="STRING" id="1618545.US53_C0007G0016"/>
<reference evidence="3 4" key="1">
    <citation type="journal article" date="2015" name="Nature">
        <title>rRNA introns, odd ribosomes, and small enigmatic genomes across a large radiation of phyla.</title>
        <authorList>
            <person name="Brown C.T."/>
            <person name="Hug L.A."/>
            <person name="Thomas B.C."/>
            <person name="Sharon I."/>
            <person name="Castelle C.J."/>
            <person name="Singh A."/>
            <person name="Wilkins M.J."/>
            <person name="Williams K.H."/>
            <person name="Banfield J.F."/>
        </authorList>
    </citation>
    <scope>NUCLEOTIDE SEQUENCE [LARGE SCALE GENOMIC DNA]</scope>
</reference>